<feature type="compositionally biased region" description="Polar residues" evidence="1">
    <location>
        <begin position="73"/>
        <end position="83"/>
    </location>
</feature>
<feature type="compositionally biased region" description="Polar residues" evidence="1">
    <location>
        <begin position="49"/>
        <end position="59"/>
    </location>
</feature>
<gene>
    <name evidence="3" type="ORF">JKG68_25115</name>
</gene>
<reference evidence="3" key="1">
    <citation type="submission" date="2021-01" db="EMBL/GenBank/DDBJ databases">
        <title>Microvirga sp.</title>
        <authorList>
            <person name="Kim M.K."/>
        </authorList>
    </citation>
    <scope>NUCLEOTIDE SEQUENCE</scope>
    <source>
        <strain evidence="3">5420S-16</strain>
    </source>
</reference>
<feature type="compositionally biased region" description="Basic and acidic residues" evidence="1">
    <location>
        <begin position="117"/>
        <end position="126"/>
    </location>
</feature>
<feature type="compositionally biased region" description="Basic and acidic residues" evidence="1">
    <location>
        <begin position="37"/>
        <end position="46"/>
    </location>
</feature>
<comment type="caution">
    <text evidence="3">The sequence shown here is derived from an EMBL/GenBank/DDBJ whole genome shotgun (WGS) entry which is preliminary data.</text>
</comment>
<feature type="transmembrane region" description="Helical" evidence="2">
    <location>
        <begin position="151"/>
        <end position="169"/>
    </location>
</feature>
<dbReference type="EMBL" id="JAEQMY010000068">
    <property type="protein sequence ID" value="MBL0407214.1"/>
    <property type="molecule type" value="Genomic_DNA"/>
</dbReference>
<keyword evidence="4" id="KW-1185">Reference proteome</keyword>
<feature type="compositionally biased region" description="Basic and acidic residues" evidence="1">
    <location>
        <begin position="63"/>
        <end position="72"/>
    </location>
</feature>
<name>A0A936ZM56_9HYPH</name>
<feature type="compositionally biased region" description="Polar residues" evidence="1">
    <location>
        <begin position="1"/>
        <end position="12"/>
    </location>
</feature>
<keyword evidence="2" id="KW-0472">Membrane</keyword>
<dbReference type="Proteomes" id="UP000605848">
    <property type="component" value="Unassembled WGS sequence"/>
</dbReference>
<evidence type="ECO:0000256" key="1">
    <source>
        <dbReference type="SAM" id="MobiDB-lite"/>
    </source>
</evidence>
<evidence type="ECO:0008006" key="5">
    <source>
        <dbReference type="Google" id="ProtNLM"/>
    </source>
</evidence>
<proteinExistence type="predicted"/>
<organism evidence="3 4">
    <name type="scientific">Microvirga aerilata</name>
    <dbReference type="NCBI Taxonomy" id="670292"/>
    <lineage>
        <taxon>Bacteria</taxon>
        <taxon>Pseudomonadati</taxon>
        <taxon>Pseudomonadota</taxon>
        <taxon>Alphaproteobacteria</taxon>
        <taxon>Hyphomicrobiales</taxon>
        <taxon>Methylobacteriaceae</taxon>
        <taxon>Microvirga</taxon>
    </lineage>
</organism>
<evidence type="ECO:0000313" key="4">
    <source>
        <dbReference type="Proteomes" id="UP000605848"/>
    </source>
</evidence>
<sequence>MVNGPGISSQSALDAEDRQSADCPPDSKLPENSQENLDTRLDHAIEETFPTSDPVSVTITKGPEPDRPDQEARSSSGDNQQGEPEQDTAEHLRDQVREALSDVADHASGAARQAYSRGEHYARQAREQYPEAERYIREGQRAVTNRVIGNPLLALFMAGVAGYVLGWMIHGERRDRNHNVPDYGRTDHGYAPHRKG</sequence>
<keyword evidence="2" id="KW-0812">Transmembrane</keyword>
<protein>
    <recommendedName>
        <fullName evidence="5">DUF3618 domain-containing protein</fullName>
    </recommendedName>
</protein>
<evidence type="ECO:0000313" key="3">
    <source>
        <dbReference type="EMBL" id="MBL0407214.1"/>
    </source>
</evidence>
<evidence type="ECO:0000256" key="2">
    <source>
        <dbReference type="SAM" id="Phobius"/>
    </source>
</evidence>
<keyword evidence="2" id="KW-1133">Transmembrane helix</keyword>
<feature type="compositionally biased region" description="Basic and acidic residues" evidence="1">
    <location>
        <begin position="174"/>
        <end position="190"/>
    </location>
</feature>
<feature type="region of interest" description="Disordered" evidence="1">
    <location>
        <begin position="174"/>
        <end position="196"/>
    </location>
</feature>
<dbReference type="AlphaFoldDB" id="A0A936ZM56"/>
<accession>A0A936ZM56</accession>
<feature type="region of interest" description="Disordered" evidence="1">
    <location>
        <begin position="107"/>
        <end position="126"/>
    </location>
</feature>
<feature type="region of interest" description="Disordered" evidence="1">
    <location>
        <begin position="1"/>
        <end position="90"/>
    </location>
</feature>